<gene>
    <name evidence="1" type="primary">33</name>
    <name evidence="1" type="ORF">SEA_CHEWYVIII_33</name>
</gene>
<sequence>MAEGQSGFSSVHLKQYWLTGKGAVKIRWGTDGDWTRCVRLVQKAAGADMTPEQVKGYCSRLHFMANGFYPGDKRNK</sequence>
<dbReference type="RefSeq" id="YP_010754150.1">
    <property type="nucleotide sequence ID" value="NC_073456.1"/>
</dbReference>
<proteinExistence type="predicted"/>
<dbReference type="Proteomes" id="UP000221751">
    <property type="component" value="Segment"/>
</dbReference>
<dbReference type="KEGG" id="vg:80018732"/>
<keyword evidence="2" id="KW-1185">Reference proteome</keyword>
<dbReference type="EMBL" id="KX557288">
    <property type="protein sequence ID" value="AON97455.1"/>
    <property type="molecule type" value="Genomic_DNA"/>
</dbReference>
<protein>
    <submittedName>
        <fullName evidence="1">Uncharacterized protein</fullName>
    </submittedName>
</protein>
<reference evidence="2" key="1">
    <citation type="submission" date="2016-07" db="EMBL/GenBank/DDBJ databases">
        <authorList>
            <person name="Florea S."/>
            <person name="Webb J.S."/>
            <person name="Jaromczyk J."/>
            <person name="Schardl C.L."/>
        </authorList>
    </citation>
    <scope>NUCLEOTIDE SEQUENCE [LARGE SCALE GENOMIC DNA]</scope>
</reference>
<dbReference type="GeneID" id="80018732"/>
<organism evidence="1 2">
    <name type="scientific">Rhodococcus phage ChewyVIII</name>
    <dbReference type="NCBI Taxonomy" id="1887657"/>
    <lineage>
        <taxon>Viruses</taxon>
        <taxon>Duplodnaviria</taxon>
        <taxon>Heunggongvirae</taxon>
        <taxon>Uroviricota</taxon>
        <taxon>Caudoviricetes</taxon>
        <taxon>Chewyvirus</taxon>
        <taxon>Chewyvirus chewyVIII</taxon>
    </lineage>
</organism>
<name>A0A1C9EI77_9CAUD</name>
<evidence type="ECO:0000313" key="1">
    <source>
        <dbReference type="EMBL" id="AON97455.1"/>
    </source>
</evidence>
<accession>A0A1C9EI77</accession>
<evidence type="ECO:0000313" key="2">
    <source>
        <dbReference type="Proteomes" id="UP000221751"/>
    </source>
</evidence>